<proteinExistence type="predicted"/>
<keyword evidence="2" id="KW-1185">Reference proteome</keyword>
<reference evidence="1" key="1">
    <citation type="submission" date="2023-04" db="EMBL/GenBank/DDBJ databases">
        <authorList>
            <consortium name="ELIXIR-Norway"/>
        </authorList>
    </citation>
    <scope>NUCLEOTIDE SEQUENCE [LARGE SCALE GENOMIC DNA]</scope>
</reference>
<sequence>MDPVDVPFLSSSIHASSVVSHGHLMTAVHLSFTIYSFSLTPDSKKRTPVTLHNGVFIRIICKYILSISRPSFIKPSGNLIHTPTTSFRQIKNKIPHNEG</sequence>
<evidence type="ECO:0000313" key="2">
    <source>
        <dbReference type="Proteomes" id="UP001176941"/>
    </source>
</evidence>
<evidence type="ECO:0000313" key="1">
    <source>
        <dbReference type="EMBL" id="CAI9171167.1"/>
    </source>
</evidence>
<name>A0ABN8ZB87_RANTA</name>
<dbReference type="Proteomes" id="UP001176941">
    <property type="component" value="Chromosome 30"/>
</dbReference>
<accession>A0ABN8ZB87</accession>
<organism evidence="1 2">
    <name type="scientific">Rangifer tarandus platyrhynchus</name>
    <name type="common">Svalbard reindeer</name>
    <dbReference type="NCBI Taxonomy" id="3082113"/>
    <lineage>
        <taxon>Eukaryota</taxon>
        <taxon>Metazoa</taxon>
        <taxon>Chordata</taxon>
        <taxon>Craniata</taxon>
        <taxon>Vertebrata</taxon>
        <taxon>Euteleostomi</taxon>
        <taxon>Mammalia</taxon>
        <taxon>Eutheria</taxon>
        <taxon>Laurasiatheria</taxon>
        <taxon>Artiodactyla</taxon>
        <taxon>Ruminantia</taxon>
        <taxon>Pecora</taxon>
        <taxon>Cervidae</taxon>
        <taxon>Odocoileinae</taxon>
        <taxon>Rangifer</taxon>
    </lineage>
</organism>
<protein>
    <submittedName>
        <fullName evidence="1">Uncharacterized protein</fullName>
    </submittedName>
</protein>
<dbReference type="EMBL" id="OX459966">
    <property type="protein sequence ID" value="CAI9171167.1"/>
    <property type="molecule type" value="Genomic_DNA"/>
</dbReference>
<gene>
    <name evidence="1" type="ORF">MRATA1EN1_LOCUS20129</name>
</gene>